<evidence type="ECO:0000313" key="3">
    <source>
        <dbReference type="EMBL" id="KAK2612569.1"/>
    </source>
</evidence>
<keyword evidence="2" id="KW-0472">Membrane</keyword>
<proteinExistence type="predicted"/>
<sequence>MNDSKCTAHVGNGITIYATSSTTTRTLTTTRKQYYYWTVTWYYYYYSWTYSAVISASIVTSTRTSTTSILSVSTTAAAAASSYFSSVSQTRTLSTPASATGLASLTGATRKDGAGGDPGPAPTDSPTGDDIIVVGNSSPAARTTSAGAARTDHPDIPGVAAALWTNMNSVMAMFLGLGLGIGAIAVML</sequence>
<keyword evidence="2" id="KW-0812">Transmembrane</keyword>
<reference evidence="3" key="1">
    <citation type="submission" date="2023-06" db="EMBL/GenBank/DDBJ databases">
        <title>Conoideocrella luteorostrata (Hypocreales: Clavicipitaceae), a potential biocontrol fungus for elongate hemlock scale in United States Christmas tree production areas.</title>
        <authorList>
            <person name="Barrett H."/>
            <person name="Lovett B."/>
            <person name="Macias A.M."/>
            <person name="Stajich J.E."/>
            <person name="Kasson M.T."/>
        </authorList>
    </citation>
    <scope>NUCLEOTIDE SEQUENCE</scope>
    <source>
        <strain evidence="3">ARSEF 14590</strain>
    </source>
</reference>
<feature type="transmembrane region" description="Helical" evidence="2">
    <location>
        <begin position="170"/>
        <end position="187"/>
    </location>
</feature>
<keyword evidence="2" id="KW-1133">Transmembrane helix</keyword>
<protein>
    <submittedName>
        <fullName evidence="3">Uncharacterized protein</fullName>
    </submittedName>
</protein>
<comment type="caution">
    <text evidence="3">The sequence shown here is derived from an EMBL/GenBank/DDBJ whole genome shotgun (WGS) entry which is preliminary data.</text>
</comment>
<dbReference type="EMBL" id="JASWJB010000014">
    <property type="protein sequence ID" value="KAK2612569.1"/>
    <property type="molecule type" value="Genomic_DNA"/>
</dbReference>
<dbReference type="Proteomes" id="UP001251528">
    <property type="component" value="Unassembled WGS sequence"/>
</dbReference>
<accession>A0AAJ0G223</accession>
<name>A0AAJ0G223_9HYPO</name>
<evidence type="ECO:0000256" key="2">
    <source>
        <dbReference type="SAM" id="Phobius"/>
    </source>
</evidence>
<evidence type="ECO:0000313" key="4">
    <source>
        <dbReference type="Proteomes" id="UP001251528"/>
    </source>
</evidence>
<organism evidence="3 4">
    <name type="scientific">Conoideocrella luteorostrata</name>
    <dbReference type="NCBI Taxonomy" id="1105319"/>
    <lineage>
        <taxon>Eukaryota</taxon>
        <taxon>Fungi</taxon>
        <taxon>Dikarya</taxon>
        <taxon>Ascomycota</taxon>
        <taxon>Pezizomycotina</taxon>
        <taxon>Sordariomycetes</taxon>
        <taxon>Hypocreomycetidae</taxon>
        <taxon>Hypocreales</taxon>
        <taxon>Clavicipitaceae</taxon>
        <taxon>Conoideocrella</taxon>
    </lineage>
</organism>
<dbReference type="AlphaFoldDB" id="A0AAJ0G223"/>
<feature type="region of interest" description="Disordered" evidence="1">
    <location>
        <begin position="107"/>
        <end position="134"/>
    </location>
</feature>
<keyword evidence="4" id="KW-1185">Reference proteome</keyword>
<gene>
    <name evidence="3" type="ORF">QQS21_001340</name>
</gene>
<evidence type="ECO:0000256" key="1">
    <source>
        <dbReference type="SAM" id="MobiDB-lite"/>
    </source>
</evidence>